<sequence length="505" mass="52443">MDINEAFRSAYATLVSKPSSVLPFYLMSVSVPAVARVAPLLTGVFVYLALLRRGSIDEIRSALDDVPLDEVGNAGGFEGMEETGEELAELFDLILVPEVVAVIVLASVVFVVVVVALNAAVNAGQVGAVYGVLTGVEKPVDRGISSVFEHTSTFVLLFVAEAVAILVATAVLLGVGSVSVSTGGILGAALGLVVGLVWLATVVGIHVFFVFAPQSVVVDGVGLRGALRGNLDFVTQNPAEFIAYLIFAFAALIGFGSVAGFLNVLGAPAAVTVVGFVIFSPFVAVVKTDMYTRHAGEDVEDMDGSVDVHRVTGALREGLDETRAFVTARPLLVAVSGLIFVGSAVGAWEATQAAGVGIETSISNRLEGMSPVGEFFNYTANNWAVGVAQSYAGFVFGVATVVSLVFNGSLIGFLTATEANLVELTAFIVPHGIIEIPALLISGGLGLHLGGVGIGYVRGRVSAEEVADETRRAYRIFVGLLVLFGVAGFVEGFISPYYYGPLLGI</sequence>
<keyword evidence="1" id="KW-0472">Membrane</keyword>
<dbReference type="Pfam" id="PF01944">
    <property type="entry name" value="SpoIIM"/>
    <property type="match status" value="1"/>
</dbReference>
<dbReference type="AlphaFoldDB" id="A0A9Q4GGD6"/>
<feature type="transmembrane region" description="Helical" evidence="1">
    <location>
        <begin position="391"/>
        <end position="416"/>
    </location>
</feature>
<dbReference type="InterPro" id="IPR002798">
    <property type="entry name" value="SpoIIM-like"/>
</dbReference>
<keyword evidence="3" id="KW-1185">Reference proteome</keyword>
<feature type="transmembrane region" description="Helical" evidence="1">
    <location>
        <begin position="477"/>
        <end position="499"/>
    </location>
</feature>
<evidence type="ECO:0000313" key="2">
    <source>
        <dbReference type="EMBL" id="MCX2818587.1"/>
    </source>
</evidence>
<organism evidence="2 3">
    <name type="scientific">Halorutilus salinus</name>
    <dbReference type="NCBI Taxonomy" id="2487751"/>
    <lineage>
        <taxon>Archaea</taxon>
        <taxon>Methanobacteriati</taxon>
        <taxon>Methanobacteriota</taxon>
        <taxon>Stenosarchaea group</taxon>
        <taxon>Halobacteria</taxon>
        <taxon>Halorutilales</taxon>
        <taxon>Halorutilaceae</taxon>
        <taxon>Halorutilus</taxon>
    </lineage>
</organism>
<gene>
    <name evidence="2" type="ORF">EGH25_04370</name>
</gene>
<comment type="caution">
    <text evidence="2">The sequence shown here is derived from an EMBL/GenBank/DDBJ whole genome shotgun (WGS) entry which is preliminary data.</text>
</comment>
<feature type="transmembrane region" description="Helical" evidence="1">
    <location>
        <begin position="185"/>
        <end position="211"/>
    </location>
</feature>
<dbReference type="PANTHER" id="PTHR35337:SF1">
    <property type="entry name" value="SLR1478 PROTEIN"/>
    <property type="match status" value="1"/>
</dbReference>
<dbReference type="RefSeq" id="WP_266086429.1">
    <property type="nucleotide sequence ID" value="NZ_RKLV01000003.1"/>
</dbReference>
<keyword evidence="1" id="KW-0812">Transmembrane</keyword>
<dbReference type="Proteomes" id="UP001149411">
    <property type="component" value="Unassembled WGS sequence"/>
</dbReference>
<feature type="transmembrane region" description="Helical" evidence="1">
    <location>
        <begin position="24"/>
        <end position="50"/>
    </location>
</feature>
<feature type="transmembrane region" description="Helical" evidence="1">
    <location>
        <begin position="154"/>
        <end position="173"/>
    </location>
</feature>
<name>A0A9Q4GGD6_9EURY</name>
<accession>A0A9Q4GGD6</accession>
<evidence type="ECO:0000313" key="3">
    <source>
        <dbReference type="Proteomes" id="UP001149411"/>
    </source>
</evidence>
<dbReference type="EMBL" id="RKLV01000003">
    <property type="protein sequence ID" value="MCX2818587.1"/>
    <property type="molecule type" value="Genomic_DNA"/>
</dbReference>
<feature type="transmembrane region" description="Helical" evidence="1">
    <location>
        <begin position="99"/>
        <end position="121"/>
    </location>
</feature>
<reference evidence="2" key="1">
    <citation type="submission" date="2022-09" db="EMBL/GenBank/DDBJ databases">
        <title>Haloadaptaus new haloarchaeum isolated from saline soil.</title>
        <authorList>
            <person name="Duran-Viseras A."/>
            <person name="Sanchez-Porro C."/>
            <person name="Ventosa A."/>
        </authorList>
    </citation>
    <scope>NUCLEOTIDE SEQUENCE</scope>
    <source>
        <strain evidence="2">F3-133</strain>
    </source>
</reference>
<dbReference type="PANTHER" id="PTHR35337">
    <property type="entry name" value="SLR1478 PROTEIN"/>
    <property type="match status" value="1"/>
</dbReference>
<feature type="transmembrane region" description="Helical" evidence="1">
    <location>
        <begin position="436"/>
        <end position="457"/>
    </location>
</feature>
<evidence type="ECO:0000256" key="1">
    <source>
        <dbReference type="SAM" id="Phobius"/>
    </source>
</evidence>
<protein>
    <submittedName>
        <fullName evidence="2">Stage II sporulation protein M</fullName>
    </submittedName>
</protein>
<keyword evidence="1" id="KW-1133">Transmembrane helix</keyword>
<feature type="transmembrane region" description="Helical" evidence="1">
    <location>
        <begin position="331"/>
        <end position="348"/>
    </location>
</feature>
<feature type="transmembrane region" description="Helical" evidence="1">
    <location>
        <begin position="269"/>
        <end position="286"/>
    </location>
</feature>
<proteinExistence type="predicted"/>
<feature type="transmembrane region" description="Helical" evidence="1">
    <location>
        <begin position="241"/>
        <end position="262"/>
    </location>
</feature>